<proteinExistence type="predicted"/>
<dbReference type="Pfam" id="PF07833">
    <property type="entry name" value="Cu_amine_oxidN1"/>
    <property type="match status" value="1"/>
</dbReference>
<dbReference type="Proteomes" id="UP001596250">
    <property type="component" value="Unassembled WGS sequence"/>
</dbReference>
<dbReference type="SUPFAM" id="SSF55383">
    <property type="entry name" value="Copper amine oxidase, domain N"/>
    <property type="match status" value="1"/>
</dbReference>
<protein>
    <submittedName>
        <fullName evidence="2">Stalk domain-containing protein</fullName>
    </submittedName>
</protein>
<organism evidence="2 3">
    <name type="scientific">Marinicrinis lubricantis</name>
    <dbReference type="NCBI Taxonomy" id="2086470"/>
    <lineage>
        <taxon>Bacteria</taxon>
        <taxon>Bacillati</taxon>
        <taxon>Bacillota</taxon>
        <taxon>Bacilli</taxon>
        <taxon>Bacillales</taxon>
        <taxon>Paenibacillaceae</taxon>
    </lineage>
</organism>
<evidence type="ECO:0000313" key="2">
    <source>
        <dbReference type="EMBL" id="MFC5987850.1"/>
    </source>
</evidence>
<reference evidence="3" key="1">
    <citation type="journal article" date="2019" name="Int. J. Syst. Evol. Microbiol.">
        <title>The Global Catalogue of Microorganisms (GCM) 10K type strain sequencing project: providing services to taxonomists for standard genome sequencing and annotation.</title>
        <authorList>
            <consortium name="The Broad Institute Genomics Platform"/>
            <consortium name="The Broad Institute Genome Sequencing Center for Infectious Disease"/>
            <person name="Wu L."/>
            <person name="Ma J."/>
        </authorList>
    </citation>
    <scope>NUCLEOTIDE SEQUENCE [LARGE SCALE GENOMIC DNA]</scope>
    <source>
        <strain evidence="3">CCM 8749</strain>
    </source>
</reference>
<dbReference type="RefSeq" id="WP_379895269.1">
    <property type="nucleotide sequence ID" value="NZ_CBCSCT010000029.1"/>
</dbReference>
<name>A0ABW1IRW3_9BACL</name>
<dbReference type="EMBL" id="JBHSQV010000172">
    <property type="protein sequence ID" value="MFC5987850.1"/>
    <property type="molecule type" value="Genomic_DNA"/>
</dbReference>
<evidence type="ECO:0000259" key="1">
    <source>
        <dbReference type="Pfam" id="PF07833"/>
    </source>
</evidence>
<accession>A0ABW1IRW3</accession>
<comment type="caution">
    <text evidence="2">The sequence shown here is derived from an EMBL/GenBank/DDBJ whole genome shotgun (WGS) entry which is preliminary data.</text>
</comment>
<feature type="domain" description="Copper amine oxidase-like N-terminal" evidence="1">
    <location>
        <begin position="25"/>
        <end position="82"/>
    </location>
</feature>
<evidence type="ECO:0000313" key="3">
    <source>
        <dbReference type="Proteomes" id="UP001596250"/>
    </source>
</evidence>
<dbReference type="InterPro" id="IPR036582">
    <property type="entry name" value="Mao_N_sf"/>
</dbReference>
<keyword evidence="3" id="KW-1185">Reference proteome</keyword>
<dbReference type="InterPro" id="IPR012854">
    <property type="entry name" value="Cu_amine_oxidase-like_N"/>
</dbReference>
<gene>
    <name evidence="2" type="ORF">ACFPXP_15700</name>
</gene>
<sequence>MMKKALIGLFLGLAILITAAFSTGIVQVTIFPGKLTVNEQPSSLGEDYRLFQYREHVYVPIRYVTEEMGGEVRYNQETQQIDIYSPFKHWTEDYFSDSRPTFKSEVNASDTDGQMKLTIYSEKKVYQEGEPIRIWASLENTGEEAVTLYSSEPVISFYMINAEQEVLGEVMHDLGQITPFNPNDEYLRQMAPFTISEFQYYKHGIERESYEEFMERYAAKAYELPKGTYTIGTSAEFRYQMDSDQRIRLQGQFEIEIQ</sequence>